<evidence type="ECO:0000256" key="5">
    <source>
        <dbReference type="RuleBase" id="RU361180"/>
    </source>
</evidence>
<evidence type="ECO:0000256" key="6">
    <source>
        <dbReference type="SAM" id="MobiDB-lite"/>
    </source>
</evidence>
<dbReference type="PRINTS" id="PR00744">
    <property type="entry name" value="GLHYDRLASE37"/>
</dbReference>
<dbReference type="Pfam" id="PF01204">
    <property type="entry name" value="Trehalase"/>
    <property type="match status" value="1"/>
</dbReference>
<feature type="domain" description="Neutral trehalase Ca2+ binding" evidence="7">
    <location>
        <begin position="302"/>
        <end position="331"/>
    </location>
</feature>
<dbReference type="PROSITE" id="PS00928">
    <property type="entry name" value="TREHALASE_2"/>
    <property type="match status" value="1"/>
</dbReference>
<dbReference type="InterPro" id="IPR012341">
    <property type="entry name" value="6hp_glycosidase-like_sf"/>
</dbReference>
<evidence type="ECO:0000256" key="1">
    <source>
        <dbReference type="ARBA" id="ARBA00001576"/>
    </source>
</evidence>
<evidence type="ECO:0000256" key="2">
    <source>
        <dbReference type="ARBA" id="ARBA00005615"/>
    </source>
</evidence>
<proteinExistence type="inferred from homology"/>
<sequence>MEQPTRPKLPQSKSLVYIDNDLHKATPATSRANSPVDDKDDAVNGASTAGKAPPAKIGPAKINISAQSAQAPMSYHSHLQGSAVSDTSFIDEHHHHHQGMQTPPTGRVPPMGSPSANIYASSPRRNQYTGANYNGISAGVVPSENLGKPSANSASSPSRSTAGGSAPNSQSLAGHQGAHVPPGAVGLAGVAHRGGIKEGLGQAPEVHAEADEYYGGKEVWSRSRTYSNASIPPPRFPPLPFPLGPFSTPVLTFSLQAGVMGHNKRRPQQMDEETVSRNRRLSHDEQSVRAPRRFLIDVEETLRLVLEQEDTNGDFQIGVVDAGPKLMSLGTASSNAYKSHDIRGTYMLSNLLQELALARDYGRKRIVLDEARLLENPVDRLSRMIKNSFWNSLTRKIDGDGLELICADPKNRSRQAKPLIYVPHGEPEMAEYYREVARKKPQLGLRVEVLPPKPDDPEFVKSLNETPGILALAMKRKQTADGKTTFDGLPFVVPGARFNEFYYWDSYFTGLGLLVDGKREMAMNHVEHFIFEIKHYNKVLNGNRSYYLARSQPPFVTDLALQIYNQMPREMQKQHVEWLKRAIRAAIKEYHTYWMREPSLDVETGLSRYRPGGQGIPPETEASHFTHILQPYAEKHGISINEFIDQYNDRELDEPELDEYFMHDRGVRESGHDTTYRFEKRCANLATIDLNALLFKYEHDIASAIKDVFGDELELDADDEFDLSPFPITKEAFASPHRERSTSRKQTSAEWFERAVSRKDKIDQYLWNEGQALYFDYDTKKKKQARYETVTSLWALWAGCASEGQAQRMIHESLHKFEVEGGLVSGTEESRGRISIDRPNRQWDYPYGWAPHQIMAWVGLERYGFDEHCQRLAYRWIYMMTTAFVDYNGVVPEKFDVVNLSHLVDAEYGNQGLDFKMLNREGFAWTNSSFQLGLHFLSTGMRRAVAACTPPEVYFRLGPGKELDPEVEKMKREFDRNRI</sequence>
<evidence type="ECO:0000256" key="3">
    <source>
        <dbReference type="ARBA" id="ARBA00022801"/>
    </source>
</evidence>
<evidence type="ECO:0000313" key="9">
    <source>
        <dbReference type="Proteomes" id="UP000620104"/>
    </source>
</evidence>
<protein>
    <recommendedName>
        <fullName evidence="5">Trehalase</fullName>
        <ecNumber evidence="5">3.2.1.28</ecNumber>
    </recommendedName>
    <alternativeName>
        <fullName evidence="5">Alpha-trehalose glucohydrolase</fullName>
    </alternativeName>
</protein>
<dbReference type="PANTHER" id="PTHR23403:SF6">
    <property type="entry name" value="CYTOSOLIC NEUTRAL TREHALASE-RELATED"/>
    <property type="match status" value="1"/>
</dbReference>
<feature type="region of interest" description="Disordered" evidence="6">
    <location>
        <begin position="1"/>
        <end position="60"/>
    </location>
</feature>
<dbReference type="GO" id="GO:0005737">
    <property type="term" value="C:cytoplasm"/>
    <property type="evidence" value="ECO:0007669"/>
    <property type="project" value="InterPro"/>
</dbReference>
<dbReference type="AlphaFoldDB" id="A0A8H3YI45"/>
<keyword evidence="9" id="KW-1185">Reference proteome</keyword>
<feature type="region of interest" description="Disordered" evidence="6">
    <location>
        <begin position="144"/>
        <end position="186"/>
    </location>
</feature>
<reference evidence="8" key="1">
    <citation type="submission" date="2020-07" db="EMBL/GenBank/DDBJ databases">
        <title>Draft Genome Sequence of a Deep-Sea Yeast, Naganishia (Cryptococcus) liquefaciens strain N6.</title>
        <authorList>
            <person name="Han Y.W."/>
            <person name="Kajitani R."/>
            <person name="Morimoto H."/>
            <person name="Parhat M."/>
            <person name="Tsubouchi H."/>
            <person name="Bakenova O."/>
            <person name="Ogata M."/>
            <person name="Argunhan B."/>
            <person name="Aoki R."/>
            <person name="Kajiwara S."/>
            <person name="Itoh T."/>
            <person name="Iwasaki H."/>
        </authorList>
    </citation>
    <scope>NUCLEOTIDE SEQUENCE</scope>
    <source>
        <strain evidence="8">N6</strain>
    </source>
</reference>
<organism evidence="8 9">
    <name type="scientific">Naganishia liquefaciens</name>
    <dbReference type="NCBI Taxonomy" id="104408"/>
    <lineage>
        <taxon>Eukaryota</taxon>
        <taxon>Fungi</taxon>
        <taxon>Dikarya</taxon>
        <taxon>Basidiomycota</taxon>
        <taxon>Agaricomycotina</taxon>
        <taxon>Tremellomycetes</taxon>
        <taxon>Filobasidiales</taxon>
        <taxon>Filobasidiaceae</taxon>
        <taxon>Naganishia</taxon>
    </lineage>
</organism>
<dbReference type="GO" id="GO:0005993">
    <property type="term" value="P:trehalose catabolic process"/>
    <property type="evidence" value="ECO:0007669"/>
    <property type="project" value="InterPro"/>
</dbReference>
<feature type="compositionally biased region" description="Low complexity" evidence="6">
    <location>
        <begin position="147"/>
        <end position="167"/>
    </location>
</feature>
<gene>
    <name evidence="8" type="ORF">NliqN6_6425</name>
</gene>
<feature type="compositionally biased region" description="Polar residues" evidence="6">
    <location>
        <begin position="114"/>
        <end position="126"/>
    </location>
</feature>
<dbReference type="Gene3D" id="1.50.10.10">
    <property type="match status" value="1"/>
</dbReference>
<accession>A0A8H3YI45</accession>
<dbReference type="InterPro" id="IPR008928">
    <property type="entry name" value="6-hairpin_glycosidase_sf"/>
</dbReference>
<dbReference type="EC" id="3.2.1.28" evidence="5"/>
<dbReference type="InterPro" id="IPR011120">
    <property type="entry name" value="Trehalase_Ca-bd"/>
</dbReference>
<dbReference type="Pfam" id="PF07492">
    <property type="entry name" value="Trehalase_Ca-bi"/>
    <property type="match status" value="1"/>
</dbReference>
<dbReference type="GO" id="GO:0004555">
    <property type="term" value="F:alpha,alpha-trehalase activity"/>
    <property type="evidence" value="ECO:0007669"/>
    <property type="project" value="UniProtKB-EC"/>
</dbReference>
<comment type="catalytic activity">
    <reaction evidence="1 5">
        <text>alpha,alpha-trehalose + H2O = alpha-D-glucose + beta-D-glucose</text>
        <dbReference type="Rhea" id="RHEA:32675"/>
        <dbReference type="ChEBI" id="CHEBI:15377"/>
        <dbReference type="ChEBI" id="CHEBI:15903"/>
        <dbReference type="ChEBI" id="CHEBI:16551"/>
        <dbReference type="ChEBI" id="CHEBI:17925"/>
        <dbReference type="EC" id="3.2.1.28"/>
    </reaction>
</comment>
<dbReference type="InterPro" id="IPR018232">
    <property type="entry name" value="Glyco_hydro_37_CS"/>
</dbReference>
<dbReference type="Proteomes" id="UP000620104">
    <property type="component" value="Unassembled WGS sequence"/>
</dbReference>
<dbReference type="SUPFAM" id="SSF48208">
    <property type="entry name" value="Six-hairpin glycosidases"/>
    <property type="match status" value="1"/>
</dbReference>
<dbReference type="GO" id="GO:0005509">
    <property type="term" value="F:calcium ion binding"/>
    <property type="evidence" value="ECO:0007669"/>
    <property type="project" value="InterPro"/>
</dbReference>
<dbReference type="OrthoDB" id="3542292at2759"/>
<dbReference type="EMBL" id="BLZA01000053">
    <property type="protein sequence ID" value="GHJ90023.1"/>
    <property type="molecule type" value="Genomic_DNA"/>
</dbReference>
<feature type="region of interest" description="Disordered" evidence="6">
    <location>
        <begin position="263"/>
        <end position="284"/>
    </location>
</feature>
<keyword evidence="3 5" id="KW-0378">Hydrolase</keyword>
<evidence type="ECO:0000256" key="4">
    <source>
        <dbReference type="ARBA" id="ARBA00023295"/>
    </source>
</evidence>
<dbReference type="PANTHER" id="PTHR23403">
    <property type="entry name" value="TREHALASE"/>
    <property type="match status" value="1"/>
</dbReference>
<evidence type="ECO:0000259" key="7">
    <source>
        <dbReference type="Pfam" id="PF07492"/>
    </source>
</evidence>
<comment type="similarity">
    <text evidence="2 5">Belongs to the glycosyl hydrolase 37 family.</text>
</comment>
<feature type="compositionally biased region" description="Low complexity" evidence="6">
    <location>
        <begin position="49"/>
        <end position="60"/>
    </location>
</feature>
<evidence type="ECO:0000313" key="8">
    <source>
        <dbReference type="EMBL" id="GHJ90023.1"/>
    </source>
</evidence>
<comment type="caution">
    <text evidence="8">The sequence shown here is derived from an EMBL/GenBank/DDBJ whole genome shotgun (WGS) entry which is preliminary data.</text>
</comment>
<keyword evidence="4 5" id="KW-0326">Glycosidase</keyword>
<name>A0A8H3YI45_9TREE</name>
<dbReference type="InterPro" id="IPR001661">
    <property type="entry name" value="Glyco_hydro_37"/>
</dbReference>
<feature type="region of interest" description="Disordered" evidence="6">
    <location>
        <begin position="93"/>
        <end position="126"/>
    </location>
</feature>